<dbReference type="GO" id="GO:0000147">
    <property type="term" value="P:actin cortical patch assembly"/>
    <property type="evidence" value="ECO:0007669"/>
    <property type="project" value="TreeGrafter"/>
</dbReference>
<protein>
    <recommendedName>
        <fullName evidence="2">SPIN90/Ldb17 leucine-rich domain-containing protein</fullName>
    </recommendedName>
</protein>
<dbReference type="Pfam" id="PF09431">
    <property type="entry name" value="SPIN90_LRD"/>
    <property type="match status" value="1"/>
</dbReference>
<dbReference type="InterPro" id="IPR030125">
    <property type="entry name" value="SPIN90/Ldb17"/>
</dbReference>
<feature type="compositionally biased region" description="Low complexity" evidence="1">
    <location>
        <begin position="587"/>
        <end position="603"/>
    </location>
</feature>
<dbReference type="EMBL" id="KV453914">
    <property type="protein sequence ID" value="ODV78172.1"/>
    <property type="molecule type" value="Genomic_DNA"/>
</dbReference>
<dbReference type="GO" id="GO:0071933">
    <property type="term" value="F:Arp2/3 complex binding"/>
    <property type="evidence" value="ECO:0007669"/>
    <property type="project" value="TreeGrafter"/>
</dbReference>
<dbReference type="Proteomes" id="UP000094285">
    <property type="component" value="Unassembled WGS sequence"/>
</dbReference>
<feature type="domain" description="SPIN90/Ldb17 leucine-rich" evidence="2">
    <location>
        <begin position="259"/>
        <end position="406"/>
    </location>
</feature>
<evidence type="ECO:0000313" key="3">
    <source>
        <dbReference type="EMBL" id="ODV78172.1"/>
    </source>
</evidence>
<sequence length="638" mass="73499">MYEIPKTSFPGVQQPQPEPRGDLDDQLTSMLINSDSSECNENLSIYIKFIIDNVYNNDIIDNQRTYHSVSLYALKLVTLNMFVKNYRFCIGKILAFLSTFSIVPDDENASTVPDLEQCNIRVAYEKECLKEFLCITLLLLLKVENEDGNTKSIDIAEMFQTLRDYDFITVISNFITSNVINIHNNPGNSESSSPYILLKFSCDILFEYLYHTELLSDKEFDDLTNNTKLIPTLIKYLLSNEMFNQYDLDGDNLEDEDKLTAYEQFKLLLFINEQYLMKSYSCSVRNKVFEGLMGSKASKRASTQDATKITGFINLLIYHLNREESRIIKILILKFLYMVFTTSYTSKLIYMNDLRILIEIFIRDMNDLDYTEEIENVILILTYLKVLYPLLRFSQLNEVGFDFKKRELMDLLGHLVINSEVDQDSTSISENQREQRLTISKMAMKCMSIDWLQVRPHNRKDSSPPTPQDESFGELTHIDSTTSIESLDISLTRVASVRTSNRSDFYHHTTTTNGRKPTTNQFMDNNNNVFMSESLQALTINDDNQQESPWTQITDTNMLDLSSEFLKSKPLPKVPVPSRQSNQFYKNNDSSSSSVNSSSLLVRKALKKKAPPPPPSPKSHFPKGQTPPPPPPPRRRKF</sequence>
<dbReference type="PANTHER" id="PTHR13357:SF1">
    <property type="entry name" value="NCK-INTERACTING PROTEIN WITH SH3 DOMAIN"/>
    <property type="match status" value="1"/>
</dbReference>
<dbReference type="OrthoDB" id="445362at2759"/>
<proteinExistence type="predicted"/>
<feature type="region of interest" description="Disordered" evidence="1">
    <location>
        <begin position="1"/>
        <end position="23"/>
    </location>
</feature>
<evidence type="ECO:0000313" key="4">
    <source>
        <dbReference type="Proteomes" id="UP000094285"/>
    </source>
</evidence>
<evidence type="ECO:0000259" key="2">
    <source>
        <dbReference type="Pfam" id="PF09431"/>
    </source>
</evidence>
<dbReference type="GO" id="GO:0030479">
    <property type="term" value="C:actin cortical patch"/>
    <property type="evidence" value="ECO:0007669"/>
    <property type="project" value="TreeGrafter"/>
</dbReference>
<dbReference type="InterPro" id="IPR018556">
    <property type="entry name" value="SPIN90/Ldb17_LRD"/>
</dbReference>
<reference evidence="4" key="1">
    <citation type="submission" date="2016-05" db="EMBL/GenBank/DDBJ databases">
        <title>Comparative genomics of biotechnologically important yeasts.</title>
        <authorList>
            <consortium name="DOE Joint Genome Institute"/>
            <person name="Riley R."/>
            <person name="Haridas S."/>
            <person name="Wolfe K.H."/>
            <person name="Lopes M.R."/>
            <person name="Hittinger C.T."/>
            <person name="Goker M."/>
            <person name="Salamov A."/>
            <person name="Wisecaver J."/>
            <person name="Long T.M."/>
            <person name="Aerts A.L."/>
            <person name="Barry K."/>
            <person name="Choi C."/>
            <person name="Clum A."/>
            <person name="Coughlan A.Y."/>
            <person name="Deshpande S."/>
            <person name="Douglass A.P."/>
            <person name="Hanson S.J."/>
            <person name="Klenk H.-P."/>
            <person name="Labutti K."/>
            <person name="Lapidus A."/>
            <person name="Lindquist E."/>
            <person name="Lipzen A."/>
            <person name="Meier-Kolthoff J.P."/>
            <person name="Ohm R.A."/>
            <person name="Otillar R.P."/>
            <person name="Pangilinan J."/>
            <person name="Peng Y."/>
            <person name="Rokas A."/>
            <person name="Rosa C.A."/>
            <person name="Scheuner C."/>
            <person name="Sibirny A.A."/>
            <person name="Slot J.C."/>
            <person name="Stielow J.B."/>
            <person name="Sun H."/>
            <person name="Kurtzman C.P."/>
            <person name="Blackwell M."/>
            <person name="Grigoriev I.V."/>
            <person name="Jeffries T.W."/>
        </authorList>
    </citation>
    <scope>NUCLEOTIDE SEQUENCE [LARGE SCALE GENOMIC DNA]</scope>
    <source>
        <strain evidence="4">NRRL Y-17324</strain>
    </source>
</reference>
<organism evidence="3 4">
    <name type="scientific">Suhomyces tanzawaensis NRRL Y-17324</name>
    <dbReference type="NCBI Taxonomy" id="984487"/>
    <lineage>
        <taxon>Eukaryota</taxon>
        <taxon>Fungi</taxon>
        <taxon>Dikarya</taxon>
        <taxon>Ascomycota</taxon>
        <taxon>Saccharomycotina</taxon>
        <taxon>Pichiomycetes</taxon>
        <taxon>Debaryomycetaceae</taxon>
        <taxon>Suhomyces</taxon>
    </lineage>
</organism>
<dbReference type="STRING" id="984487.A0A1E4SFJ9"/>
<accession>A0A1E4SFJ9</accession>
<dbReference type="GO" id="GO:0006897">
    <property type="term" value="P:endocytosis"/>
    <property type="evidence" value="ECO:0007669"/>
    <property type="project" value="TreeGrafter"/>
</dbReference>
<dbReference type="PANTHER" id="PTHR13357">
    <property type="entry name" value="SH3 ADAPTER PROTEIN SPIN90 NCK INTERACTING PROTEIN WITH SH3 DOMAIN"/>
    <property type="match status" value="1"/>
</dbReference>
<dbReference type="AlphaFoldDB" id="A0A1E4SFJ9"/>
<name>A0A1E4SFJ9_9ASCO</name>
<dbReference type="GeneID" id="30985284"/>
<dbReference type="RefSeq" id="XP_020063294.1">
    <property type="nucleotide sequence ID" value="XM_020211148.1"/>
</dbReference>
<gene>
    <name evidence="3" type="ORF">CANTADRAFT_7623</name>
</gene>
<evidence type="ECO:0000256" key="1">
    <source>
        <dbReference type="SAM" id="MobiDB-lite"/>
    </source>
</evidence>
<dbReference type="GO" id="GO:0051666">
    <property type="term" value="P:actin cortical patch localization"/>
    <property type="evidence" value="ECO:0007669"/>
    <property type="project" value="TreeGrafter"/>
</dbReference>
<feature type="region of interest" description="Disordered" evidence="1">
    <location>
        <begin position="568"/>
        <end position="638"/>
    </location>
</feature>
<keyword evidence="4" id="KW-1185">Reference proteome</keyword>